<feature type="compositionally biased region" description="Pro residues" evidence="2">
    <location>
        <begin position="143"/>
        <end position="153"/>
    </location>
</feature>
<dbReference type="InterPro" id="IPR001138">
    <property type="entry name" value="Zn2Cys6_DnaBD"/>
</dbReference>
<accession>A0A0C4ECH0</accession>
<evidence type="ECO:0000256" key="2">
    <source>
        <dbReference type="SAM" id="MobiDB-lite"/>
    </source>
</evidence>
<sequence>MADDRRARFPPPPPPPSLPPRDQYNNQYPPPPIEEEDRQQNRVIRDPRDLRDVPNAVTLPSIQDYPLSGPSRGPPPALEPGVRGSYSVSPDQGAYPLPRPTYSLPPVQALTDRAFDSRPPDSRVAPPPPPPLPQQDPRQPVAYRPPPPPPPPDANAYYRAPPPPGPPPPPYVQVQDPYQQQQYAAYAQPQVGIMGYDYRTAPAMQQQQASAPRQRTSIACRYCRKRKIRCSGYQTTADGKCLNCKKTGNECVFQPVSSGSTAFVPVQAIQGGVIAPGTQLFGAFGQPLPMAPSQGPPMPMQMPPQGPPQRHTPPQLPLPSPTGSYYDDRVETGRRRQRDPEDDDHSRRLPPPHPGQLEEDPRRRSPASPQSASPPSLYQASYARGPLVSRRPPLPATHPSRGLWRPTRRLAWRARLRPRSPDLVRPRPRPRLRPPAHHLL</sequence>
<reference evidence="4" key="1">
    <citation type="submission" date="2010-05" db="EMBL/GenBank/DDBJ databases">
        <title>The Genome Sequence of Magnaporthe poae strain ATCC 64411.</title>
        <authorList>
            <consortium name="The Broad Institute Genome Sequencing Platform"/>
            <consortium name="Broad Institute Genome Sequencing Center for Infectious Disease"/>
            <person name="Ma L.-J."/>
            <person name="Dead R."/>
            <person name="Young S."/>
            <person name="Zeng Q."/>
            <person name="Koehrsen M."/>
            <person name="Alvarado L."/>
            <person name="Berlin A."/>
            <person name="Chapman S.B."/>
            <person name="Chen Z."/>
            <person name="Freedman E."/>
            <person name="Gellesch M."/>
            <person name="Goldberg J."/>
            <person name="Griggs A."/>
            <person name="Gujja S."/>
            <person name="Heilman E.R."/>
            <person name="Heiman D."/>
            <person name="Hepburn T."/>
            <person name="Howarth C."/>
            <person name="Jen D."/>
            <person name="Larson L."/>
            <person name="Mehta T."/>
            <person name="Neiman D."/>
            <person name="Pearson M."/>
            <person name="Roberts A."/>
            <person name="Saif S."/>
            <person name="Shea T."/>
            <person name="Shenoy N."/>
            <person name="Sisk P."/>
            <person name="Stolte C."/>
            <person name="Sykes S."/>
            <person name="Walk T."/>
            <person name="White J."/>
            <person name="Yandava C."/>
            <person name="Haas B."/>
            <person name="Nusbaum C."/>
            <person name="Birren B."/>
        </authorList>
    </citation>
    <scope>NUCLEOTIDE SEQUENCE</scope>
    <source>
        <strain evidence="4">ATCC 64411</strain>
    </source>
</reference>
<evidence type="ECO:0000256" key="1">
    <source>
        <dbReference type="ARBA" id="ARBA00023242"/>
    </source>
</evidence>
<feature type="region of interest" description="Disordered" evidence="2">
    <location>
        <begin position="420"/>
        <end position="440"/>
    </location>
</feature>
<protein>
    <submittedName>
        <fullName evidence="4">C6 zinc finger domain-containing protein</fullName>
    </submittedName>
</protein>
<feature type="compositionally biased region" description="Basic and acidic residues" evidence="2">
    <location>
        <begin position="38"/>
        <end position="52"/>
    </location>
</feature>
<feature type="compositionally biased region" description="Pro residues" evidence="2">
    <location>
        <begin position="125"/>
        <end position="134"/>
    </location>
</feature>
<dbReference type="GO" id="GO:0000981">
    <property type="term" value="F:DNA-binding transcription factor activity, RNA polymerase II-specific"/>
    <property type="evidence" value="ECO:0007669"/>
    <property type="project" value="InterPro"/>
</dbReference>
<dbReference type="Gene3D" id="4.10.240.10">
    <property type="entry name" value="Zn(2)-C6 fungal-type DNA-binding domain"/>
    <property type="match status" value="1"/>
</dbReference>
<feature type="compositionally biased region" description="Low complexity" evidence="2">
    <location>
        <begin position="366"/>
        <end position="378"/>
    </location>
</feature>
<gene>
    <name evidence="4" type="ORF">MAPG_10394</name>
</gene>
<dbReference type="AlphaFoldDB" id="A0A0C4ECH0"/>
<evidence type="ECO:0000313" key="4">
    <source>
        <dbReference type="EMBL" id="KLU90541.1"/>
    </source>
</evidence>
<evidence type="ECO:0000259" key="3">
    <source>
        <dbReference type="PROSITE" id="PS50048"/>
    </source>
</evidence>
<feature type="domain" description="Zn(2)-C6 fungal-type" evidence="3">
    <location>
        <begin position="219"/>
        <end position="253"/>
    </location>
</feature>
<dbReference type="OrthoDB" id="5401558at2759"/>
<dbReference type="PROSITE" id="PS50048">
    <property type="entry name" value="ZN2_CY6_FUNGAL_2"/>
    <property type="match status" value="1"/>
</dbReference>
<feature type="region of interest" description="Disordered" evidence="2">
    <location>
        <begin position="1"/>
        <end position="174"/>
    </location>
</feature>
<dbReference type="Pfam" id="PF00172">
    <property type="entry name" value="Zn_clus"/>
    <property type="match status" value="1"/>
</dbReference>
<evidence type="ECO:0000313" key="5">
    <source>
        <dbReference type="EnsemblFungi" id="MAPG_10394T0"/>
    </source>
</evidence>
<dbReference type="PROSITE" id="PS00463">
    <property type="entry name" value="ZN2_CY6_FUNGAL_1"/>
    <property type="match status" value="1"/>
</dbReference>
<dbReference type="OMA" id="PDANAYY"/>
<dbReference type="SMART" id="SM00066">
    <property type="entry name" value="GAL4"/>
    <property type="match status" value="1"/>
</dbReference>
<reference evidence="6" key="2">
    <citation type="submission" date="2010-05" db="EMBL/GenBank/DDBJ databases">
        <title>The genome sequence of Magnaporthe poae strain ATCC 64411.</title>
        <authorList>
            <person name="Ma L.-J."/>
            <person name="Dead R."/>
            <person name="Young S."/>
            <person name="Zeng Q."/>
            <person name="Koehrsen M."/>
            <person name="Alvarado L."/>
            <person name="Berlin A."/>
            <person name="Chapman S.B."/>
            <person name="Chen Z."/>
            <person name="Freedman E."/>
            <person name="Gellesch M."/>
            <person name="Goldberg J."/>
            <person name="Griggs A."/>
            <person name="Gujja S."/>
            <person name="Heilman E.R."/>
            <person name="Heiman D."/>
            <person name="Hepburn T."/>
            <person name="Howarth C."/>
            <person name="Jen D."/>
            <person name="Larson L."/>
            <person name="Mehta T."/>
            <person name="Neiman D."/>
            <person name="Pearson M."/>
            <person name="Roberts A."/>
            <person name="Saif S."/>
            <person name="Shea T."/>
            <person name="Shenoy N."/>
            <person name="Sisk P."/>
            <person name="Stolte C."/>
            <person name="Sykes S."/>
            <person name="Walk T."/>
            <person name="White J."/>
            <person name="Yandava C."/>
            <person name="Haas B."/>
            <person name="Nusbaum C."/>
            <person name="Birren B."/>
        </authorList>
    </citation>
    <scope>NUCLEOTIDE SEQUENCE [LARGE SCALE GENOMIC DNA]</scope>
    <source>
        <strain evidence="6">ATCC 64411 / 73-15</strain>
    </source>
</reference>
<reference evidence="5" key="4">
    <citation type="journal article" date="2015" name="G3 (Bethesda)">
        <title>Genome sequences of three phytopathogenic species of the Magnaporthaceae family of fungi.</title>
        <authorList>
            <person name="Okagaki L.H."/>
            <person name="Nunes C.C."/>
            <person name="Sailsbery J."/>
            <person name="Clay B."/>
            <person name="Brown D."/>
            <person name="John T."/>
            <person name="Oh Y."/>
            <person name="Young N."/>
            <person name="Fitzgerald M."/>
            <person name="Haas B.J."/>
            <person name="Zeng Q."/>
            <person name="Young S."/>
            <person name="Adiconis X."/>
            <person name="Fan L."/>
            <person name="Levin J.Z."/>
            <person name="Mitchell T.K."/>
            <person name="Okubara P.A."/>
            <person name="Farman M.L."/>
            <person name="Kohn L.M."/>
            <person name="Birren B."/>
            <person name="Ma L.-J."/>
            <person name="Dean R.A."/>
        </authorList>
    </citation>
    <scope>NUCLEOTIDE SEQUENCE</scope>
    <source>
        <strain evidence="5">ATCC 64411 / 73-15</strain>
    </source>
</reference>
<dbReference type="CDD" id="cd00067">
    <property type="entry name" value="GAL4"/>
    <property type="match status" value="1"/>
</dbReference>
<feature type="compositionally biased region" description="Pro residues" evidence="2">
    <location>
        <begin position="160"/>
        <end position="171"/>
    </location>
</feature>
<dbReference type="STRING" id="644358.A0A0C4ECH0"/>
<dbReference type="eggNOG" id="ENOG502S6QC">
    <property type="taxonomic scope" value="Eukaryota"/>
</dbReference>
<keyword evidence="6" id="KW-1185">Reference proteome</keyword>
<feature type="region of interest" description="Disordered" evidence="2">
    <location>
        <begin position="285"/>
        <end position="378"/>
    </location>
</feature>
<reference evidence="4" key="3">
    <citation type="submission" date="2011-03" db="EMBL/GenBank/DDBJ databases">
        <title>Annotation of Magnaporthe poae ATCC 64411.</title>
        <authorList>
            <person name="Ma L.-J."/>
            <person name="Dead R."/>
            <person name="Young S.K."/>
            <person name="Zeng Q."/>
            <person name="Gargeya S."/>
            <person name="Fitzgerald M."/>
            <person name="Haas B."/>
            <person name="Abouelleil A."/>
            <person name="Alvarado L."/>
            <person name="Arachchi H.M."/>
            <person name="Berlin A."/>
            <person name="Brown A."/>
            <person name="Chapman S.B."/>
            <person name="Chen Z."/>
            <person name="Dunbar C."/>
            <person name="Freedman E."/>
            <person name="Gearin G."/>
            <person name="Gellesch M."/>
            <person name="Goldberg J."/>
            <person name="Griggs A."/>
            <person name="Gujja S."/>
            <person name="Heiman D."/>
            <person name="Howarth C."/>
            <person name="Larson L."/>
            <person name="Lui A."/>
            <person name="MacDonald P.J.P."/>
            <person name="Mehta T."/>
            <person name="Montmayeur A."/>
            <person name="Murphy C."/>
            <person name="Neiman D."/>
            <person name="Pearson M."/>
            <person name="Priest M."/>
            <person name="Roberts A."/>
            <person name="Saif S."/>
            <person name="Shea T."/>
            <person name="Shenoy N."/>
            <person name="Sisk P."/>
            <person name="Stolte C."/>
            <person name="Sykes S."/>
            <person name="Yandava C."/>
            <person name="Wortman J."/>
            <person name="Nusbaum C."/>
            <person name="Birren B."/>
        </authorList>
    </citation>
    <scope>NUCLEOTIDE SEQUENCE</scope>
    <source>
        <strain evidence="4">ATCC 64411</strain>
    </source>
</reference>
<feature type="compositionally biased region" description="Pro residues" evidence="2">
    <location>
        <begin position="294"/>
        <end position="320"/>
    </location>
</feature>
<proteinExistence type="predicted"/>
<organism evidence="5 6">
    <name type="scientific">Magnaporthiopsis poae (strain ATCC 64411 / 73-15)</name>
    <name type="common">Kentucky bluegrass fungus</name>
    <name type="synonym">Magnaporthe poae</name>
    <dbReference type="NCBI Taxonomy" id="644358"/>
    <lineage>
        <taxon>Eukaryota</taxon>
        <taxon>Fungi</taxon>
        <taxon>Dikarya</taxon>
        <taxon>Ascomycota</taxon>
        <taxon>Pezizomycotina</taxon>
        <taxon>Sordariomycetes</taxon>
        <taxon>Sordariomycetidae</taxon>
        <taxon>Magnaporthales</taxon>
        <taxon>Magnaporthaceae</taxon>
        <taxon>Magnaporthiopsis</taxon>
    </lineage>
</organism>
<reference evidence="5" key="5">
    <citation type="submission" date="2015-06" db="UniProtKB">
        <authorList>
            <consortium name="EnsemblFungi"/>
        </authorList>
    </citation>
    <scope>IDENTIFICATION</scope>
    <source>
        <strain evidence="5">ATCC 64411</strain>
    </source>
</reference>
<dbReference type="InterPro" id="IPR036864">
    <property type="entry name" value="Zn2-C6_fun-type_DNA-bd_sf"/>
</dbReference>
<dbReference type="VEuPathDB" id="FungiDB:MAPG_10394"/>
<feature type="compositionally biased region" description="Pro residues" evidence="2">
    <location>
        <begin position="9"/>
        <end position="19"/>
    </location>
</feature>
<evidence type="ECO:0000313" key="6">
    <source>
        <dbReference type="Proteomes" id="UP000011715"/>
    </source>
</evidence>
<name>A0A0C4ECH0_MAGP6</name>
<dbReference type="EMBL" id="GL876975">
    <property type="protein sequence ID" value="KLU90541.1"/>
    <property type="molecule type" value="Genomic_DNA"/>
</dbReference>
<dbReference type="Proteomes" id="UP000011715">
    <property type="component" value="Unassembled WGS sequence"/>
</dbReference>
<dbReference type="SUPFAM" id="SSF57701">
    <property type="entry name" value="Zn2/Cys6 DNA-binding domain"/>
    <property type="match status" value="1"/>
</dbReference>
<dbReference type="EnsemblFungi" id="MAPG_10394T0">
    <property type="protein sequence ID" value="MAPG_10394T0"/>
    <property type="gene ID" value="MAPG_10394"/>
</dbReference>
<feature type="compositionally biased region" description="Basic residues" evidence="2">
    <location>
        <begin position="426"/>
        <end position="440"/>
    </location>
</feature>
<dbReference type="EMBL" id="ADBL01002325">
    <property type="status" value="NOT_ANNOTATED_CDS"/>
    <property type="molecule type" value="Genomic_DNA"/>
</dbReference>
<keyword evidence="1" id="KW-0539">Nucleus</keyword>
<dbReference type="GO" id="GO:0008270">
    <property type="term" value="F:zinc ion binding"/>
    <property type="evidence" value="ECO:0007669"/>
    <property type="project" value="InterPro"/>
</dbReference>